<keyword evidence="3" id="KW-1185">Reference proteome</keyword>
<organism evidence="2 3">
    <name type="scientific">Prunus dulcis</name>
    <name type="common">Almond</name>
    <name type="synonym">Amygdalus dulcis</name>
    <dbReference type="NCBI Taxonomy" id="3755"/>
    <lineage>
        <taxon>Eukaryota</taxon>
        <taxon>Viridiplantae</taxon>
        <taxon>Streptophyta</taxon>
        <taxon>Embryophyta</taxon>
        <taxon>Tracheophyta</taxon>
        <taxon>Spermatophyta</taxon>
        <taxon>Magnoliopsida</taxon>
        <taxon>eudicotyledons</taxon>
        <taxon>Gunneridae</taxon>
        <taxon>Pentapetalae</taxon>
        <taxon>rosids</taxon>
        <taxon>fabids</taxon>
        <taxon>Rosales</taxon>
        <taxon>Rosaceae</taxon>
        <taxon>Amygdaloideae</taxon>
        <taxon>Amygdaleae</taxon>
        <taxon>Prunus</taxon>
    </lineage>
</organism>
<sequence>MQPPSPAIAGHETDPKRTGIAPYPGQLPPSAAVNVARKPRKPNGFHLKFCRLDLSPPATKFDNQGSYRFRRIVKQSPEYFGNANPRARFIVAARIKAVSTRPARIYGSDKSGISEAYEDCGLACEDGIDEPSRSSSPPRNPSHPHFTCQSSACSVFILRPSETLAPSHCGRSSITTTPFPLRLLLQNHSESVFLHPFASAFDCAVKQWKQLKHLKRLASRSLSVRGLDCTVGYGAFLLRIEEGFEN</sequence>
<name>A0AAD4ZEB7_PRUDU</name>
<feature type="region of interest" description="Disordered" evidence="1">
    <location>
        <begin position="1"/>
        <end position="26"/>
    </location>
</feature>
<dbReference type="Proteomes" id="UP001054821">
    <property type="component" value="Chromosome 2"/>
</dbReference>
<evidence type="ECO:0000313" key="2">
    <source>
        <dbReference type="EMBL" id="KAI5343567.1"/>
    </source>
</evidence>
<accession>A0AAD4ZEB7</accession>
<comment type="caution">
    <text evidence="2">The sequence shown here is derived from an EMBL/GenBank/DDBJ whole genome shotgun (WGS) entry which is preliminary data.</text>
</comment>
<dbReference type="AlphaFoldDB" id="A0AAD4ZEB7"/>
<evidence type="ECO:0000313" key="3">
    <source>
        <dbReference type="Proteomes" id="UP001054821"/>
    </source>
</evidence>
<gene>
    <name evidence="2" type="ORF">L3X38_011443</name>
</gene>
<protein>
    <submittedName>
        <fullName evidence="2">Uncharacterized protein</fullName>
    </submittedName>
</protein>
<reference evidence="2 3" key="1">
    <citation type="journal article" date="2022" name="G3 (Bethesda)">
        <title>Whole-genome sequence and methylome profiling of the almond [Prunus dulcis (Mill.) D.A. Webb] cultivar 'Nonpareil'.</title>
        <authorList>
            <person name="D'Amico-Willman K.M."/>
            <person name="Ouma W.Z."/>
            <person name="Meulia T."/>
            <person name="Sideli G.M."/>
            <person name="Gradziel T.M."/>
            <person name="Fresnedo-Ramirez J."/>
        </authorList>
    </citation>
    <scope>NUCLEOTIDE SEQUENCE [LARGE SCALE GENOMIC DNA]</scope>
    <source>
        <strain evidence="2">Clone GOH B32 T37-40</strain>
    </source>
</reference>
<dbReference type="EMBL" id="JAJFAZ020000002">
    <property type="protein sequence ID" value="KAI5343567.1"/>
    <property type="molecule type" value="Genomic_DNA"/>
</dbReference>
<evidence type="ECO:0000256" key="1">
    <source>
        <dbReference type="SAM" id="MobiDB-lite"/>
    </source>
</evidence>
<proteinExistence type="predicted"/>